<evidence type="ECO:0000313" key="1">
    <source>
        <dbReference type="EMBL" id="CDW35483.1"/>
    </source>
</evidence>
<proteinExistence type="predicted"/>
<dbReference type="EMBL" id="HACA01018122">
    <property type="protein sequence ID" value="CDW35483.1"/>
    <property type="molecule type" value="Transcribed_RNA"/>
</dbReference>
<accession>A0A0K2UB80</accession>
<feature type="non-terminal residue" evidence="1">
    <location>
        <position position="1"/>
    </location>
</feature>
<reference evidence="1" key="1">
    <citation type="submission" date="2014-05" db="EMBL/GenBank/DDBJ databases">
        <authorList>
            <person name="Chronopoulou M."/>
        </authorList>
    </citation>
    <scope>NUCLEOTIDE SEQUENCE</scope>
    <source>
        <tissue evidence="1">Whole organism</tissue>
    </source>
</reference>
<sequence>TASNGRVVHYRKERLVIVELLSCIVDYFLPIYLTHSITFLAVNPGLGHFVCFRPRYLLLDIDVSYSFFIASHNPLQK</sequence>
<protein>
    <submittedName>
        <fullName evidence="1">Uncharacterized protein</fullName>
    </submittedName>
</protein>
<name>A0A0K2UB80_LEPSM</name>
<dbReference type="AlphaFoldDB" id="A0A0K2UB80"/>
<organism evidence="1">
    <name type="scientific">Lepeophtheirus salmonis</name>
    <name type="common">Salmon louse</name>
    <name type="synonym">Caligus salmonis</name>
    <dbReference type="NCBI Taxonomy" id="72036"/>
    <lineage>
        <taxon>Eukaryota</taxon>
        <taxon>Metazoa</taxon>
        <taxon>Ecdysozoa</taxon>
        <taxon>Arthropoda</taxon>
        <taxon>Crustacea</taxon>
        <taxon>Multicrustacea</taxon>
        <taxon>Hexanauplia</taxon>
        <taxon>Copepoda</taxon>
        <taxon>Siphonostomatoida</taxon>
        <taxon>Caligidae</taxon>
        <taxon>Lepeophtheirus</taxon>
    </lineage>
</organism>